<protein>
    <submittedName>
        <fullName evidence="2">HNH endonuclease</fullName>
    </submittedName>
</protein>
<dbReference type="OrthoDB" id="9811869at2"/>
<organism evidence="2 3">
    <name type="scientific">Afifella marina DSM 2698</name>
    <dbReference type="NCBI Taxonomy" id="1120955"/>
    <lineage>
        <taxon>Bacteria</taxon>
        <taxon>Pseudomonadati</taxon>
        <taxon>Pseudomonadota</taxon>
        <taxon>Alphaproteobacteria</taxon>
        <taxon>Hyphomicrobiales</taxon>
        <taxon>Afifellaceae</taxon>
        <taxon>Afifella</taxon>
    </lineage>
</organism>
<evidence type="ECO:0000313" key="3">
    <source>
        <dbReference type="Proteomes" id="UP000199347"/>
    </source>
</evidence>
<sequence length="360" mass="41504">MHTVMKPIVWNDAGYMHPSGGPFMAGFPAENGYGHEEWNHRPDLVFERNGKPMKIFHTEQLSRPETVFDGASITLHLYASRGGKQAIMSTARNCEPLLRSSDLEARRAILDEVPLIRDLWEEAWALRRVQELHDDDRHQFRKQWLETDAPWFPTWLCPVEDFLAWQTPIPVDGRAIKGARFTTRYKTSELLSSEQASRIEELLPYPATTPRSVEADVEVINARQLDATTKKQLIDARRGQGQFREELRKLWRGRCAVTGCEVEDVLRASHIKPWRDASDQERLDPRNGLLLSATLDALFDRYLISFEDGGKMLISPAIKAVEFEHLPLNPESQIHVPQGTKKYLKYHRQRFEDRAKNVKA</sequence>
<dbReference type="Proteomes" id="UP000199347">
    <property type="component" value="Unassembled WGS sequence"/>
</dbReference>
<keyword evidence="2" id="KW-0540">Nuclease</keyword>
<keyword evidence="2" id="KW-0255">Endonuclease</keyword>
<evidence type="ECO:0000313" key="2">
    <source>
        <dbReference type="EMBL" id="SCZ46306.1"/>
    </source>
</evidence>
<reference evidence="2 3" key="1">
    <citation type="submission" date="2016-10" db="EMBL/GenBank/DDBJ databases">
        <authorList>
            <person name="de Groot N.N."/>
        </authorList>
    </citation>
    <scope>NUCLEOTIDE SEQUENCE [LARGE SCALE GENOMIC DNA]</scope>
    <source>
        <strain evidence="2 3">DSM 2698</strain>
    </source>
</reference>
<dbReference type="GO" id="GO:0004519">
    <property type="term" value="F:endonuclease activity"/>
    <property type="evidence" value="ECO:0007669"/>
    <property type="project" value="UniProtKB-KW"/>
</dbReference>
<keyword evidence="3" id="KW-1185">Reference proteome</keyword>
<accession>A0A1G5P9S4</accession>
<evidence type="ECO:0000259" key="1">
    <source>
        <dbReference type="Pfam" id="PF13391"/>
    </source>
</evidence>
<dbReference type="InterPro" id="IPR003615">
    <property type="entry name" value="HNH_nuc"/>
</dbReference>
<gene>
    <name evidence="2" type="ORF">SAMN03080610_03618</name>
</gene>
<dbReference type="Pfam" id="PF13391">
    <property type="entry name" value="HNH_2"/>
    <property type="match status" value="1"/>
</dbReference>
<keyword evidence="2" id="KW-0378">Hydrolase</keyword>
<dbReference type="EMBL" id="FMVW01000013">
    <property type="protein sequence ID" value="SCZ46306.1"/>
    <property type="molecule type" value="Genomic_DNA"/>
</dbReference>
<name>A0A1G5P9S4_AFIMA</name>
<feature type="domain" description="HNH nuclease" evidence="1">
    <location>
        <begin position="255"/>
        <end position="307"/>
    </location>
</feature>
<proteinExistence type="predicted"/>
<dbReference type="AlphaFoldDB" id="A0A1G5P9S4"/>
<dbReference type="STRING" id="1120955.SAMN03080610_03618"/>